<name>A0A821R4C4_9BILA</name>
<accession>A0A821R4C4</accession>
<organism evidence="2 3">
    <name type="scientific">Rotaria socialis</name>
    <dbReference type="NCBI Taxonomy" id="392032"/>
    <lineage>
        <taxon>Eukaryota</taxon>
        <taxon>Metazoa</taxon>
        <taxon>Spiralia</taxon>
        <taxon>Gnathifera</taxon>
        <taxon>Rotifera</taxon>
        <taxon>Eurotatoria</taxon>
        <taxon>Bdelloidea</taxon>
        <taxon>Philodinida</taxon>
        <taxon>Philodinidae</taxon>
        <taxon>Rotaria</taxon>
    </lineage>
</organism>
<evidence type="ECO:0000313" key="3">
    <source>
        <dbReference type="Proteomes" id="UP000663873"/>
    </source>
</evidence>
<reference evidence="2" key="1">
    <citation type="submission" date="2021-02" db="EMBL/GenBank/DDBJ databases">
        <authorList>
            <person name="Nowell W R."/>
        </authorList>
    </citation>
    <scope>NUCLEOTIDE SEQUENCE</scope>
</reference>
<evidence type="ECO:0000313" key="2">
    <source>
        <dbReference type="EMBL" id="CAF4831785.1"/>
    </source>
</evidence>
<feature type="non-terminal residue" evidence="2">
    <location>
        <position position="113"/>
    </location>
</feature>
<dbReference type="Proteomes" id="UP000663873">
    <property type="component" value="Unassembled WGS sequence"/>
</dbReference>
<dbReference type="EMBL" id="CAJOBP010055672">
    <property type="protein sequence ID" value="CAF4831785.1"/>
    <property type="molecule type" value="Genomic_DNA"/>
</dbReference>
<feature type="compositionally biased region" description="Basic and acidic residues" evidence="1">
    <location>
        <begin position="82"/>
        <end position="91"/>
    </location>
</feature>
<proteinExistence type="predicted"/>
<feature type="non-terminal residue" evidence="2">
    <location>
        <position position="1"/>
    </location>
</feature>
<feature type="compositionally biased region" description="Basic and acidic residues" evidence="1">
    <location>
        <begin position="102"/>
        <end position="113"/>
    </location>
</feature>
<protein>
    <submittedName>
        <fullName evidence="2">Uncharacterized protein</fullName>
    </submittedName>
</protein>
<keyword evidence="3" id="KW-1185">Reference proteome</keyword>
<gene>
    <name evidence="2" type="ORF">UJA718_LOCUS42650</name>
</gene>
<comment type="caution">
    <text evidence="2">The sequence shown here is derived from an EMBL/GenBank/DDBJ whole genome shotgun (WGS) entry which is preliminary data.</text>
</comment>
<evidence type="ECO:0000256" key="1">
    <source>
        <dbReference type="SAM" id="MobiDB-lite"/>
    </source>
</evidence>
<sequence>PVYPLRAMGTCLAQVSPSIPRDLFNASFISCWSELNSHDRQSLTNALTYVLSESDKPDVIQTILNLAEFRNQCDLKLKLERQQKTNKRSEDTNLNDTNDDIPSDRDKTKKKDQ</sequence>
<feature type="region of interest" description="Disordered" evidence="1">
    <location>
        <begin position="82"/>
        <end position="113"/>
    </location>
</feature>
<dbReference type="AlphaFoldDB" id="A0A821R4C4"/>